<dbReference type="EMBL" id="MN740684">
    <property type="protein sequence ID" value="QHU07173.1"/>
    <property type="molecule type" value="Genomic_DNA"/>
</dbReference>
<sequence length="146" mass="17374">MKSYIQFYYSNFLCIIYNLISIFFIITNMFIPLYSDEILYYNSNIITDIYINYKIDSNIIRNDFINFMNSIIKKNEEFITNNNNFKKEQLNLENFIIDNTYTDSDSDSESDLDVNINNKSNDIIPSLVNLIDNKKNSNSDNFIFEH</sequence>
<evidence type="ECO:0000256" key="1">
    <source>
        <dbReference type="SAM" id="Phobius"/>
    </source>
</evidence>
<accession>A0A6C0JP72</accession>
<keyword evidence="1" id="KW-0812">Transmembrane</keyword>
<organism evidence="2">
    <name type="scientific">viral metagenome</name>
    <dbReference type="NCBI Taxonomy" id="1070528"/>
    <lineage>
        <taxon>unclassified sequences</taxon>
        <taxon>metagenomes</taxon>
        <taxon>organismal metagenomes</taxon>
    </lineage>
</organism>
<proteinExistence type="predicted"/>
<keyword evidence="1" id="KW-0472">Membrane</keyword>
<dbReference type="AlphaFoldDB" id="A0A6C0JP72"/>
<name>A0A6C0JP72_9ZZZZ</name>
<keyword evidence="1" id="KW-1133">Transmembrane helix</keyword>
<feature type="transmembrane region" description="Helical" evidence="1">
    <location>
        <begin position="12"/>
        <end position="34"/>
    </location>
</feature>
<protein>
    <submittedName>
        <fullName evidence="2">Uncharacterized protein</fullName>
    </submittedName>
</protein>
<reference evidence="2" key="1">
    <citation type="journal article" date="2020" name="Nature">
        <title>Giant virus diversity and host interactions through global metagenomics.</title>
        <authorList>
            <person name="Schulz F."/>
            <person name="Roux S."/>
            <person name="Paez-Espino D."/>
            <person name="Jungbluth S."/>
            <person name="Walsh D.A."/>
            <person name="Denef V.J."/>
            <person name="McMahon K.D."/>
            <person name="Konstantinidis K.T."/>
            <person name="Eloe-Fadrosh E.A."/>
            <person name="Kyrpides N.C."/>
            <person name="Woyke T."/>
        </authorList>
    </citation>
    <scope>NUCLEOTIDE SEQUENCE</scope>
    <source>
        <strain evidence="2">GVMAG-S-1040241-154</strain>
    </source>
</reference>
<evidence type="ECO:0000313" key="2">
    <source>
        <dbReference type="EMBL" id="QHU07173.1"/>
    </source>
</evidence>